<dbReference type="RefSeq" id="WP_382313158.1">
    <property type="nucleotide sequence ID" value="NZ_JBHUFD010000003.1"/>
</dbReference>
<feature type="chain" id="PRO_5046243883" description="Outer membrane protein beta-barrel domain-containing protein" evidence="1">
    <location>
        <begin position="23"/>
        <end position="191"/>
    </location>
</feature>
<protein>
    <recommendedName>
        <fullName evidence="4">Outer membrane protein beta-barrel domain-containing protein</fullName>
    </recommendedName>
</protein>
<dbReference type="EMBL" id="JBHUFD010000003">
    <property type="protein sequence ID" value="MFD1872706.1"/>
    <property type="molecule type" value="Genomic_DNA"/>
</dbReference>
<dbReference type="Proteomes" id="UP001597197">
    <property type="component" value="Unassembled WGS sequence"/>
</dbReference>
<evidence type="ECO:0000313" key="3">
    <source>
        <dbReference type="Proteomes" id="UP001597197"/>
    </source>
</evidence>
<evidence type="ECO:0000256" key="1">
    <source>
        <dbReference type="SAM" id="SignalP"/>
    </source>
</evidence>
<organism evidence="2 3">
    <name type="scientific">Hymenobacter bucti</name>
    <dbReference type="NCBI Taxonomy" id="1844114"/>
    <lineage>
        <taxon>Bacteria</taxon>
        <taxon>Pseudomonadati</taxon>
        <taxon>Bacteroidota</taxon>
        <taxon>Cytophagia</taxon>
        <taxon>Cytophagales</taxon>
        <taxon>Hymenobacteraceae</taxon>
        <taxon>Hymenobacter</taxon>
    </lineage>
</organism>
<gene>
    <name evidence="2" type="ORF">ACFSDX_09705</name>
</gene>
<proteinExistence type="predicted"/>
<comment type="caution">
    <text evidence="2">The sequence shown here is derived from an EMBL/GenBank/DDBJ whole genome shotgun (WGS) entry which is preliminary data.</text>
</comment>
<feature type="signal peptide" evidence="1">
    <location>
        <begin position="1"/>
        <end position="22"/>
    </location>
</feature>
<sequence length="191" mass="19923">MCFRTLFATGLLAASLPLTSVAQTTTPAPRFYAGLGVSLLTDAPFVGSGSSTILGPALAAGVQLSPRWAVQAGAALAWRNQNYSTTYSLPSGPSPILQTYDVRIATLTVPVLARYTFAPSAKRFHVDALGGAHGAAGGLYLPVHGHPARRHGAAALSRNAPRQHHYRQYFTGPGFALRPCSAPGPHGPRPG</sequence>
<accession>A0ABW4QTD4</accession>
<keyword evidence="1" id="KW-0732">Signal</keyword>
<evidence type="ECO:0000313" key="2">
    <source>
        <dbReference type="EMBL" id="MFD1872706.1"/>
    </source>
</evidence>
<reference evidence="3" key="1">
    <citation type="journal article" date="2019" name="Int. J. Syst. Evol. Microbiol.">
        <title>The Global Catalogue of Microorganisms (GCM) 10K type strain sequencing project: providing services to taxonomists for standard genome sequencing and annotation.</title>
        <authorList>
            <consortium name="The Broad Institute Genomics Platform"/>
            <consortium name="The Broad Institute Genome Sequencing Center for Infectious Disease"/>
            <person name="Wu L."/>
            <person name="Ma J."/>
        </authorList>
    </citation>
    <scope>NUCLEOTIDE SEQUENCE [LARGE SCALE GENOMIC DNA]</scope>
    <source>
        <strain evidence="3">CGMCC 1.15795</strain>
    </source>
</reference>
<name>A0ABW4QTD4_9BACT</name>
<keyword evidence="3" id="KW-1185">Reference proteome</keyword>
<evidence type="ECO:0008006" key="4">
    <source>
        <dbReference type="Google" id="ProtNLM"/>
    </source>
</evidence>